<organism evidence="3 4">
    <name type="scientific">Pseudomonas qingdaonensis</name>
    <dbReference type="NCBI Taxonomy" id="2056231"/>
    <lineage>
        <taxon>Bacteria</taxon>
        <taxon>Pseudomonadati</taxon>
        <taxon>Pseudomonadota</taxon>
        <taxon>Gammaproteobacteria</taxon>
        <taxon>Pseudomonadales</taxon>
        <taxon>Pseudomonadaceae</taxon>
        <taxon>Pseudomonas</taxon>
    </lineage>
</organism>
<accession>A0ABX8DKG6</accession>
<dbReference type="PROSITE" id="PS51257">
    <property type="entry name" value="PROKAR_LIPOPROTEIN"/>
    <property type="match status" value="1"/>
</dbReference>
<gene>
    <name evidence="3" type="ORF">KH389_14725</name>
</gene>
<protein>
    <recommendedName>
        <fullName evidence="5">Lipoprotein</fullName>
    </recommendedName>
</protein>
<keyword evidence="2" id="KW-0732">Signal</keyword>
<reference evidence="3 4" key="1">
    <citation type="journal article" date="2016" name="J. Hazard. Mater.">
        <title>A newly isolated Pseudomonas putida S-1 strain for batch-mode-propanethiol degradation and continuous treatment of propanethiol-containing waste gas.</title>
        <authorList>
            <person name="Chen D.Z."/>
            <person name="Sun Y.M."/>
            <person name="Han L.M."/>
            <person name="Chen J."/>
            <person name="Ye J.X."/>
            <person name="Chen J.M."/>
        </authorList>
    </citation>
    <scope>NUCLEOTIDE SEQUENCE [LARGE SCALE GENOMIC DNA]</scope>
    <source>
        <strain evidence="3 4">S-1</strain>
    </source>
</reference>
<feature type="signal peptide" evidence="2">
    <location>
        <begin position="1"/>
        <end position="20"/>
    </location>
</feature>
<evidence type="ECO:0008006" key="5">
    <source>
        <dbReference type="Google" id="ProtNLM"/>
    </source>
</evidence>
<evidence type="ECO:0000256" key="1">
    <source>
        <dbReference type="SAM" id="MobiDB-lite"/>
    </source>
</evidence>
<dbReference type="EMBL" id="CP074676">
    <property type="protein sequence ID" value="QVL16684.1"/>
    <property type="molecule type" value="Genomic_DNA"/>
</dbReference>
<sequence>MRCVLVLCAALLAACGEQPADNLADALAADPVRLKALRAQCAAHPQQVMQATGEEACRAAAEAFRRRFFSGEAGPDEYQTLADLPPIPPSFEEPADGIAPALPAAPENTP</sequence>
<dbReference type="GeneID" id="87481512"/>
<evidence type="ECO:0000313" key="3">
    <source>
        <dbReference type="EMBL" id="QVL16684.1"/>
    </source>
</evidence>
<dbReference type="Proteomes" id="UP000678154">
    <property type="component" value="Chromosome"/>
</dbReference>
<proteinExistence type="predicted"/>
<dbReference type="RefSeq" id="WP_213605734.1">
    <property type="nucleotide sequence ID" value="NZ_CP074676.1"/>
</dbReference>
<feature type="region of interest" description="Disordered" evidence="1">
    <location>
        <begin position="75"/>
        <end position="110"/>
    </location>
</feature>
<evidence type="ECO:0000313" key="4">
    <source>
        <dbReference type="Proteomes" id="UP000678154"/>
    </source>
</evidence>
<name>A0ABX8DKG6_9PSED</name>
<evidence type="ECO:0000256" key="2">
    <source>
        <dbReference type="SAM" id="SignalP"/>
    </source>
</evidence>
<keyword evidence="4" id="KW-1185">Reference proteome</keyword>
<feature type="chain" id="PRO_5046680603" description="Lipoprotein" evidence="2">
    <location>
        <begin position="21"/>
        <end position="110"/>
    </location>
</feature>